<protein>
    <recommendedName>
        <fullName evidence="3">Acyltransferase</fullName>
    </recommendedName>
</protein>
<dbReference type="Pfam" id="PF00132">
    <property type="entry name" value="Hexapep"/>
    <property type="match status" value="1"/>
</dbReference>
<comment type="caution">
    <text evidence="1">The sequence shown here is derived from an EMBL/GenBank/DDBJ whole genome shotgun (WGS) entry which is preliminary data.</text>
</comment>
<dbReference type="Gene3D" id="2.160.10.10">
    <property type="entry name" value="Hexapeptide repeat proteins"/>
    <property type="match status" value="1"/>
</dbReference>
<evidence type="ECO:0008006" key="3">
    <source>
        <dbReference type="Google" id="ProtNLM"/>
    </source>
</evidence>
<dbReference type="AlphaFoldDB" id="A0A9X0R2V3"/>
<keyword evidence="2" id="KW-1185">Reference proteome</keyword>
<gene>
    <name evidence="1" type="ORF">H7965_26525</name>
</gene>
<accession>A0A9X0R2V3</accession>
<dbReference type="InterPro" id="IPR001451">
    <property type="entry name" value="Hexapep"/>
</dbReference>
<proteinExistence type="predicted"/>
<reference evidence="1" key="1">
    <citation type="submission" date="2020-08" db="EMBL/GenBank/DDBJ databases">
        <authorList>
            <person name="Hu Y."/>
            <person name="Nguyen S.V."/>
            <person name="Li F."/>
            <person name="Fanning S."/>
        </authorList>
    </citation>
    <scope>NUCLEOTIDE SEQUENCE</scope>
    <source>
        <strain evidence="1">SYSU D8009</strain>
    </source>
</reference>
<name>A0A9X0R2V3_9PROT</name>
<evidence type="ECO:0000313" key="1">
    <source>
        <dbReference type="EMBL" id="MBC4018816.1"/>
    </source>
</evidence>
<dbReference type="EMBL" id="JACOMF010000082">
    <property type="protein sequence ID" value="MBC4018816.1"/>
    <property type="molecule type" value="Genomic_DNA"/>
</dbReference>
<dbReference type="SUPFAM" id="SSF51161">
    <property type="entry name" value="Trimeric LpxA-like enzymes"/>
    <property type="match status" value="1"/>
</dbReference>
<evidence type="ECO:0000313" key="2">
    <source>
        <dbReference type="Proteomes" id="UP000600101"/>
    </source>
</evidence>
<organism evidence="1 2">
    <name type="scientific">Siccirubricoccus deserti</name>
    <dbReference type="NCBI Taxonomy" id="2013562"/>
    <lineage>
        <taxon>Bacteria</taxon>
        <taxon>Pseudomonadati</taxon>
        <taxon>Pseudomonadota</taxon>
        <taxon>Alphaproteobacteria</taxon>
        <taxon>Acetobacterales</taxon>
        <taxon>Roseomonadaceae</taxon>
        <taxon>Siccirubricoccus</taxon>
    </lineage>
</organism>
<sequence length="82" mass="8769">MLRGAHRSLDRGRAEIGAHCWFGPHAAVGEGLTIGPNCRVGAQADVMSDVPAGAEVVGSPTQPRRKCFRQVAFLRRMGCRAP</sequence>
<dbReference type="Proteomes" id="UP000600101">
    <property type="component" value="Unassembled WGS sequence"/>
</dbReference>
<dbReference type="InterPro" id="IPR011004">
    <property type="entry name" value="Trimer_LpxA-like_sf"/>
</dbReference>